<dbReference type="AlphaFoldDB" id="A0A6V8LU12"/>
<keyword evidence="2" id="KW-1185">Reference proteome</keyword>
<reference evidence="1 2" key="1">
    <citation type="submission" date="2020-04" db="EMBL/GenBank/DDBJ databases">
        <authorList>
            <consortium name="Desulfovibrio sp. FSS-1 genome sequencing consortium"/>
            <person name="Shimoshige H."/>
            <person name="Kobayashi H."/>
            <person name="Maekawa T."/>
        </authorList>
    </citation>
    <scope>NUCLEOTIDE SEQUENCE [LARGE SCALE GENOMIC DNA]</scope>
    <source>
        <strain evidence="1 2">SIID29052-01</strain>
    </source>
</reference>
<dbReference type="EMBL" id="BLTE01000015">
    <property type="protein sequence ID" value="GFK95214.1"/>
    <property type="molecule type" value="Genomic_DNA"/>
</dbReference>
<gene>
    <name evidence="1" type="ORF">NNJEOMEG_03072</name>
</gene>
<proteinExistence type="predicted"/>
<reference evidence="1 2" key="2">
    <citation type="submission" date="2020-05" db="EMBL/GenBank/DDBJ databases">
        <title>Draft genome sequence of Desulfovibrio sp. strainFSS-1.</title>
        <authorList>
            <person name="Shimoshige H."/>
            <person name="Kobayashi H."/>
            <person name="Maekawa T."/>
        </authorList>
    </citation>
    <scope>NUCLEOTIDE SEQUENCE [LARGE SCALE GENOMIC DNA]</scope>
    <source>
        <strain evidence="1 2">SIID29052-01</strain>
    </source>
</reference>
<accession>A0A6V8LU12</accession>
<protein>
    <submittedName>
        <fullName evidence="1">Uncharacterized protein</fullName>
    </submittedName>
</protein>
<organism evidence="1 2">
    <name type="scientific">Fundidesulfovibrio magnetotacticus</name>
    <dbReference type="NCBI Taxonomy" id="2730080"/>
    <lineage>
        <taxon>Bacteria</taxon>
        <taxon>Pseudomonadati</taxon>
        <taxon>Thermodesulfobacteriota</taxon>
        <taxon>Desulfovibrionia</taxon>
        <taxon>Desulfovibrionales</taxon>
        <taxon>Desulfovibrionaceae</taxon>
        <taxon>Fundidesulfovibrio</taxon>
    </lineage>
</organism>
<dbReference type="Proteomes" id="UP000494245">
    <property type="component" value="Unassembled WGS sequence"/>
</dbReference>
<name>A0A6V8LU12_9BACT</name>
<evidence type="ECO:0000313" key="2">
    <source>
        <dbReference type="Proteomes" id="UP000494245"/>
    </source>
</evidence>
<comment type="caution">
    <text evidence="1">The sequence shown here is derived from an EMBL/GenBank/DDBJ whole genome shotgun (WGS) entry which is preliminary data.</text>
</comment>
<sequence length="76" mass="7945">MQGEWESTHGLTGVFGEPVAGDFSAQCDHGAVVKTTVKAQQLRVAGLGKPHCLLTPLLKTVLACRATEPADQVVAC</sequence>
<evidence type="ECO:0000313" key="1">
    <source>
        <dbReference type="EMBL" id="GFK95214.1"/>
    </source>
</evidence>
<dbReference type="RefSeq" id="WP_173086034.1">
    <property type="nucleotide sequence ID" value="NZ_BLTE01000015.1"/>
</dbReference>